<gene>
    <name evidence="3" type="primary">lptC</name>
    <name evidence="3" type="ORF">ENN90_07005</name>
</gene>
<name>A0A831LU56_9BACT</name>
<reference evidence="3" key="1">
    <citation type="journal article" date="2020" name="mSystems">
        <title>Genome- and Community-Level Interaction Insights into Carbon Utilization and Element Cycling Functions of Hydrothermarchaeota in Hydrothermal Sediment.</title>
        <authorList>
            <person name="Zhou Z."/>
            <person name="Liu Y."/>
            <person name="Xu W."/>
            <person name="Pan J."/>
            <person name="Luo Z.H."/>
            <person name="Li M."/>
        </authorList>
    </citation>
    <scope>NUCLEOTIDE SEQUENCE [LARGE SCALE GENOMIC DNA]</scope>
    <source>
        <strain evidence="3">SpSt-1217</strain>
    </source>
</reference>
<protein>
    <submittedName>
        <fullName evidence="3">LPS export ABC transporter periplasmic protein LptC</fullName>
    </submittedName>
</protein>
<feature type="compositionally biased region" description="Polar residues" evidence="1">
    <location>
        <begin position="235"/>
        <end position="244"/>
    </location>
</feature>
<dbReference type="GO" id="GO:0005886">
    <property type="term" value="C:plasma membrane"/>
    <property type="evidence" value="ECO:0007669"/>
    <property type="project" value="InterPro"/>
</dbReference>
<dbReference type="InterPro" id="IPR026265">
    <property type="entry name" value="LptC"/>
</dbReference>
<keyword evidence="2" id="KW-1133">Transmembrane helix</keyword>
<dbReference type="Proteomes" id="UP000886047">
    <property type="component" value="Unassembled WGS sequence"/>
</dbReference>
<accession>A0A831LU56</accession>
<feature type="compositionally biased region" description="Polar residues" evidence="1">
    <location>
        <begin position="252"/>
        <end position="269"/>
    </location>
</feature>
<evidence type="ECO:0000256" key="1">
    <source>
        <dbReference type="SAM" id="MobiDB-lite"/>
    </source>
</evidence>
<comment type="caution">
    <text evidence="3">The sequence shown here is derived from an EMBL/GenBank/DDBJ whole genome shotgun (WGS) entry which is preliminary data.</text>
</comment>
<dbReference type="GO" id="GO:0015221">
    <property type="term" value="F:lipopolysaccharide transmembrane transporter activity"/>
    <property type="evidence" value="ECO:0007669"/>
    <property type="project" value="InterPro"/>
</dbReference>
<evidence type="ECO:0000256" key="2">
    <source>
        <dbReference type="SAM" id="Phobius"/>
    </source>
</evidence>
<organism evidence="3">
    <name type="scientific">Mariniphaga anaerophila</name>
    <dbReference type="NCBI Taxonomy" id="1484053"/>
    <lineage>
        <taxon>Bacteria</taxon>
        <taxon>Pseudomonadati</taxon>
        <taxon>Bacteroidota</taxon>
        <taxon>Bacteroidia</taxon>
        <taxon>Marinilabiliales</taxon>
        <taxon>Prolixibacteraceae</taxon>
        <taxon>Mariniphaga</taxon>
    </lineage>
</organism>
<feature type="transmembrane region" description="Helical" evidence="2">
    <location>
        <begin position="49"/>
        <end position="68"/>
    </location>
</feature>
<dbReference type="EMBL" id="DSDK01000385">
    <property type="protein sequence ID" value="HDR51355.1"/>
    <property type="molecule type" value="Genomic_DNA"/>
</dbReference>
<dbReference type="Gene3D" id="2.60.450.10">
    <property type="entry name" value="Lipopolysaccharide (LPS) transport protein A like domain"/>
    <property type="match status" value="1"/>
</dbReference>
<proteinExistence type="predicted"/>
<keyword evidence="2" id="KW-0472">Membrane</keyword>
<keyword evidence="2" id="KW-0812">Transmembrane</keyword>
<dbReference type="InterPro" id="IPR010664">
    <property type="entry name" value="LipoPS_assembly_LptC-rel"/>
</dbReference>
<dbReference type="Pfam" id="PF06835">
    <property type="entry name" value="LptC"/>
    <property type="match status" value="1"/>
</dbReference>
<evidence type="ECO:0000313" key="3">
    <source>
        <dbReference type="EMBL" id="HDR51355.1"/>
    </source>
</evidence>
<feature type="region of interest" description="Disordered" evidence="1">
    <location>
        <begin position="232"/>
        <end position="269"/>
    </location>
</feature>
<sequence length="269" mass="30677">MLPKKQATIAGISPIRKKLSSVAYRPDKPTELEDGLMKQQKSGSKTANIFYYFRIAVLFSGAAILFFACENNIEKIKAFNTIDNLPLLEARQFETLYTDSGKVRFHIKAPKLLQFETEGKTYLEFPEGIELVKYDERQTVISSITADYAKKFEKEEKWEAKNNVIATNAQGDTLKTEHLIWEEKEEIIYTEEFVRIIRPDQIITGIGFQSDQAMQNWRIKNPRGTIYIEVEDTPPASSDTTEQIPQPAIVPQSGQQPVRFNNEPTSAGF</sequence>
<dbReference type="NCBIfam" id="TIGR04409">
    <property type="entry name" value="LptC_YrbK"/>
    <property type="match status" value="1"/>
</dbReference>
<dbReference type="AlphaFoldDB" id="A0A831LU56"/>